<dbReference type="EMBL" id="JBHFFA010000003">
    <property type="protein sequence ID" value="KAL2632645.1"/>
    <property type="molecule type" value="Genomic_DNA"/>
</dbReference>
<dbReference type="Proteomes" id="UP001605036">
    <property type="component" value="Unassembled WGS sequence"/>
</dbReference>
<organism evidence="1 2">
    <name type="scientific">Riccia fluitans</name>
    <dbReference type="NCBI Taxonomy" id="41844"/>
    <lineage>
        <taxon>Eukaryota</taxon>
        <taxon>Viridiplantae</taxon>
        <taxon>Streptophyta</taxon>
        <taxon>Embryophyta</taxon>
        <taxon>Marchantiophyta</taxon>
        <taxon>Marchantiopsida</taxon>
        <taxon>Marchantiidae</taxon>
        <taxon>Marchantiales</taxon>
        <taxon>Ricciaceae</taxon>
        <taxon>Riccia</taxon>
    </lineage>
</organism>
<proteinExistence type="predicted"/>
<name>A0ABD1YPE3_9MARC</name>
<protein>
    <submittedName>
        <fullName evidence="1">Uncharacterized protein</fullName>
    </submittedName>
</protein>
<sequence>MQTIPRSRRLGVFSWLQKQRTQKWGEQQDNSSCNQSRQLRKEPNCSWKYPSESCDVTTPSRNEAEKRRIWTLRMLLNSQPRLAGENRQRLEKLSFGPTSDGREICTRNLSANLRSVRFSKKNLLTPLRASRGLL</sequence>
<accession>A0ABD1YPE3</accession>
<reference evidence="1 2" key="1">
    <citation type="submission" date="2024-09" db="EMBL/GenBank/DDBJ databases">
        <title>Chromosome-scale assembly of Riccia fluitans.</title>
        <authorList>
            <person name="Paukszto L."/>
            <person name="Sawicki J."/>
            <person name="Karawczyk K."/>
            <person name="Piernik-Szablinska J."/>
            <person name="Szczecinska M."/>
            <person name="Mazdziarz M."/>
        </authorList>
    </citation>
    <scope>NUCLEOTIDE SEQUENCE [LARGE SCALE GENOMIC DNA]</scope>
    <source>
        <strain evidence="1">Rf_01</strain>
        <tissue evidence="1">Aerial parts of the thallus</tissue>
    </source>
</reference>
<evidence type="ECO:0000313" key="1">
    <source>
        <dbReference type="EMBL" id="KAL2632645.1"/>
    </source>
</evidence>
<gene>
    <name evidence="1" type="ORF">R1flu_004124</name>
</gene>
<dbReference type="AlphaFoldDB" id="A0ABD1YPE3"/>
<keyword evidence="2" id="KW-1185">Reference proteome</keyword>
<evidence type="ECO:0000313" key="2">
    <source>
        <dbReference type="Proteomes" id="UP001605036"/>
    </source>
</evidence>
<comment type="caution">
    <text evidence="1">The sequence shown here is derived from an EMBL/GenBank/DDBJ whole genome shotgun (WGS) entry which is preliminary data.</text>
</comment>